<dbReference type="RefSeq" id="WP_166857125.1">
    <property type="nucleotide sequence ID" value="NZ_JAAQOM010000002.1"/>
</dbReference>
<gene>
    <name evidence="2" type="ORF">HAV22_05065</name>
</gene>
<organism evidence="2 3">
    <name type="scientific">Telluria antibiotica</name>
    <dbReference type="NCBI Taxonomy" id="2717319"/>
    <lineage>
        <taxon>Bacteria</taxon>
        <taxon>Pseudomonadati</taxon>
        <taxon>Pseudomonadota</taxon>
        <taxon>Betaproteobacteria</taxon>
        <taxon>Burkholderiales</taxon>
        <taxon>Oxalobacteraceae</taxon>
        <taxon>Telluria group</taxon>
        <taxon>Telluria</taxon>
    </lineage>
</organism>
<dbReference type="Pfam" id="PF13414">
    <property type="entry name" value="TPR_11"/>
    <property type="match status" value="1"/>
</dbReference>
<dbReference type="InterPro" id="IPR011990">
    <property type="entry name" value="TPR-like_helical_dom_sf"/>
</dbReference>
<evidence type="ECO:0000313" key="3">
    <source>
        <dbReference type="Proteomes" id="UP000716322"/>
    </source>
</evidence>
<dbReference type="SUPFAM" id="SSF48452">
    <property type="entry name" value="TPR-like"/>
    <property type="match status" value="1"/>
</dbReference>
<keyword evidence="1" id="KW-0802">TPR repeat</keyword>
<dbReference type="Gene3D" id="1.25.40.10">
    <property type="entry name" value="Tetratricopeptide repeat domain"/>
    <property type="match status" value="1"/>
</dbReference>
<keyword evidence="3" id="KW-1185">Reference proteome</keyword>
<comment type="caution">
    <text evidence="2">The sequence shown here is derived from an EMBL/GenBank/DDBJ whole genome shotgun (WGS) entry which is preliminary data.</text>
</comment>
<dbReference type="InterPro" id="IPR019734">
    <property type="entry name" value="TPR_rpt"/>
</dbReference>
<evidence type="ECO:0000313" key="2">
    <source>
        <dbReference type="EMBL" id="NIA53024.1"/>
    </source>
</evidence>
<name>A0ABX0P8M2_9BURK</name>
<reference evidence="2 3" key="1">
    <citation type="submission" date="2020-03" db="EMBL/GenBank/DDBJ databases">
        <title>Genome sequence of strain Massilia sp. TW-1.</title>
        <authorList>
            <person name="Chaudhary D.K."/>
        </authorList>
    </citation>
    <scope>NUCLEOTIDE SEQUENCE [LARGE SCALE GENOMIC DNA]</scope>
    <source>
        <strain evidence="2 3">TW-1</strain>
    </source>
</reference>
<sequence length="67" mass="7365">MNVEGFSLTIVLPEAVTLGELEAKTGQTENAVKTYRRALELDPDNAVAACYLKEHAVVCLRLDQFAQ</sequence>
<protein>
    <submittedName>
        <fullName evidence="2">Tetratricopeptide repeat protein</fullName>
    </submittedName>
</protein>
<proteinExistence type="predicted"/>
<evidence type="ECO:0000256" key="1">
    <source>
        <dbReference type="PROSITE-ProRule" id="PRU00339"/>
    </source>
</evidence>
<dbReference type="Proteomes" id="UP000716322">
    <property type="component" value="Unassembled WGS sequence"/>
</dbReference>
<accession>A0ABX0P8M2</accession>
<feature type="repeat" description="TPR" evidence="1">
    <location>
        <begin position="12"/>
        <end position="45"/>
    </location>
</feature>
<dbReference type="PROSITE" id="PS50005">
    <property type="entry name" value="TPR"/>
    <property type="match status" value="1"/>
</dbReference>
<dbReference type="EMBL" id="JAAQOM010000002">
    <property type="protein sequence ID" value="NIA53024.1"/>
    <property type="molecule type" value="Genomic_DNA"/>
</dbReference>